<protein>
    <recommendedName>
        <fullName evidence="4">Carbohydrate kinase FGGY N-terminal domain-containing protein</fullName>
    </recommendedName>
</protein>
<comment type="similarity">
    <text evidence="1">Belongs to the FGGY kinase family.</text>
</comment>
<proteinExistence type="inferred from homology"/>
<dbReference type="HOGENOM" id="CLU_021676_0_0_1"/>
<dbReference type="FunCoup" id="E3LYJ0">
    <property type="interactions" value="558"/>
</dbReference>
<reference evidence="5" key="1">
    <citation type="submission" date="2007-07" db="EMBL/GenBank/DDBJ databases">
        <title>PCAP assembly of the Caenorhabditis remanei genome.</title>
        <authorList>
            <consortium name="The Caenorhabditis remanei Sequencing Consortium"/>
            <person name="Wilson R.K."/>
        </authorList>
    </citation>
    <scope>NUCLEOTIDE SEQUENCE [LARGE SCALE GENOMIC DNA]</scope>
    <source>
        <strain evidence="5">PB4641</strain>
    </source>
</reference>
<dbReference type="Gene3D" id="3.30.420.40">
    <property type="match status" value="2"/>
</dbReference>
<evidence type="ECO:0000256" key="1">
    <source>
        <dbReference type="ARBA" id="ARBA00009156"/>
    </source>
</evidence>
<dbReference type="InParanoid" id="E3LYJ0"/>
<dbReference type="PANTHER" id="PTHR10196">
    <property type="entry name" value="SUGAR KINASE"/>
    <property type="match status" value="1"/>
</dbReference>
<name>E3LYJ0_CAERE</name>
<dbReference type="InterPro" id="IPR018484">
    <property type="entry name" value="FGGY_N"/>
</dbReference>
<keyword evidence="6" id="KW-1185">Reference proteome</keyword>
<organism evidence="6">
    <name type="scientific">Caenorhabditis remanei</name>
    <name type="common">Caenorhabditis vulgaris</name>
    <dbReference type="NCBI Taxonomy" id="31234"/>
    <lineage>
        <taxon>Eukaryota</taxon>
        <taxon>Metazoa</taxon>
        <taxon>Ecdysozoa</taxon>
        <taxon>Nematoda</taxon>
        <taxon>Chromadorea</taxon>
        <taxon>Rhabditida</taxon>
        <taxon>Rhabditina</taxon>
        <taxon>Rhabditomorpha</taxon>
        <taxon>Rhabditoidea</taxon>
        <taxon>Rhabditidae</taxon>
        <taxon>Peloderinae</taxon>
        <taxon>Caenorhabditis</taxon>
    </lineage>
</organism>
<dbReference type="GO" id="GO:0006071">
    <property type="term" value="P:glycerol metabolic process"/>
    <property type="evidence" value="ECO:0007669"/>
    <property type="project" value="TreeGrafter"/>
</dbReference>
<keyword evidence="2" id="KW-0808">Transferase</keyword>
<dbReference type="Pfam" id="PF00370">
    <property type="entry name" value="FGGY_N"/>
    <property type="match status" value="1"/>
</dbReference>
<evidence type="ECO:0000313" key="5">
    <source>
        <dbReference type="EMBL" id="EFO86713.1"/>
    </source>
</evidence>
<dbReference type="InterPro" id="IPR043129">
    <property type="entry name" value="ATPase_NBD"/>
</dbReference>
<accession>E3LYJ0</accession>
<dbReference type="SUPFAM" id="SSF53067">
    <property type="entry name" value="Actin-like ATPase domain"/>
    <property type="match status" value="1"/>
</dbReference>
<evidence type="ECO:0000256" key="3">
    <source>
        <dbReference type="ARBA" id="ARBA00022777"/>
    </source>
</evidence>
<evidence type="ECO:0000313" key="6">
    <source>
        <dbReference type="Proteomes" id="UP000008281"/>
    </source>
</evidence>
<dbReference type="GO" id="GO:0050277">
    <property type="term" value="F:sedoheptulokinase activity"/>
    <property type="evidence" value="ECO:0007669"/>
    <property type="project" value="TreeGrafter"/>
</dbReference>
<dbReference type="Proteomes" id="UP000008281">
    <property type="component" value="Unassembled WGS sequence"/>
</dbReference>
<dbReference type="FunFam" id="3.30.420.40:FF:000431">
    <property type="entry name" value="Protein CBG18255"/>
    <property type="match status" value="1"/>
</dbReference>
<evidence type="ECO:0000259" key="4">
    <source>
        <dbReference type="Pfam" id="PF00370"/>
    </source>
</evidence>
<feature type="domain" description="Carbohydrate kinase FGGY N-terminal" evidence="4">
    <location>
        <begin position="7"/>
        <end position="180"/>
    </location>
</feature>
<evidence type="ECO:0000256" key="2">
    <source>
        <dbReference type="ARBA" id="ARBA00022679"/>
    </source>
</evidence>
<keyword evidence="3" id="KW-0418">Kinase</keyword>
<dbReference type="PANTHER" id="PTHR10196:SF67">
    <property type="entry name" value="SEDOHEPTULOKINASE"/>
    <property type="match status" value="1"/>
</dbReference>
<dbReference type="EMBL" id="DS268419">
    <property type="protein sequence ID" value="EFO86713.1"/>
    <property type="molecule type" value="Genomic_DNA"/>
</dbReference>
<sequence length="440" mass="48953">MTTEKVHVGIDIGTTSAKICAKKGKDVIFESKRVYEIDEKESENGIQNTKLILNTVIGLLKTIREKFENENLQISDIWTCGQMHGIVFWDQDSVETSDFLNTSSLYNWTYSTPNLQNFLKTLPKWNSGEIHPGFGLVTLAYLNNSSPDSLKKTFFQKYNRCGTIMDLFLTYLTQNSKCFISQHNAFSWGYCSSDYTWQPEIQKFLPNWIELPTIAQDNSKVVGTWNGIRCHVASGDLQASVASLDSFKKTAYIIIGTSSQLCCLVDSNQLSTTVLPSTVVQLPYSDSQKLIAACSMNGGNALESVLKTNADKTFSSDRLCQLLVELDNTVPRLPTNLKIDPIFIPERGVSKELSIQNVRSDTTDIQILEATHEGIINNLFSLFPVSLLFTLSIKTIALVGSSQSTRFRRHIESVIDANFEVITSASAISTPAGAINFSKI</sequence>
<dbReference type="eggNOG" id="KOG2517">
    <property type="taxonomic scope" value="Eukaryota"/>
</dbReference>
<dbReference type="OMA" id="CAMNGGN"/>
<dbReference type="AlphaFoldDB" id="E3LYJ0"/>
<gene>
    <name evidence="5" type="ORF">CRE_04658</name>
</gene>
<dbReference type="GO" id="GO:0005829">
    <property type="term" value="C:cytosol"/>
    <property type="evidence" value="ECO:0007669"/>
    <property type="project" value="TreeGrafter"/>
</dbReference>
<dbReference type="STRING" id="31234.E3LYJ0"/>
<dbReference type="OrthoDB" id="10264182at2759"/>